<dbReference type="EMBL" id="CP004350">
    <property type="protein sequence ID" value="AHI20307.1"/>
    <property type="molecule type" value="Genomic_DNA"/>
</dbReference>
<organism evidence="2 3">
    <name type="scientific">Corynebacterium casei LMG S-19264</name>
    <dbReference type="NCBI Taxonomy" id="1285583"/>
    <lineage>
        <taxon>Bacteria</taxon>
        <taxon>Bacillati</taxon>
        <taxon>Actinomycetota</taxon>
        <taxon>Actinomycetes</taxon>
        <taxon>Mycobacteriales</taxon>
        <taxon>Corynebacteriaceae</taxon>
        <taxon>Corynebacterium</taxon>
    </lineage>
</organism>
<protein>
    <recommendedName>
        <fullName evidence="4">Transcriptional regulator</fullName>
    </recommendedName>
</protein>
<feature type="region of interest" description="Disordered" evidence="1">
    <location>
        <begin position="1"/>
        <end position="22"/>
    </location>
</feature>
<feature type="compositionally biased region" description="Polar residues" evidence="1">
    <location>
        <begin position="242"/>
        <end position="256"/>
    </location>
</feature>
<name>A0ABM5PQP7_9CORY</name>
<evidence type="ECO:0008006" key="4">
    <source>
        <dbReference type="Google" id="ProtNLM"/>
    </source>
</evidence>
<evidence type="ECO:0000313" key="2">
    <source>
        <dbReference type="EMBL" id="AHI20307.1"/>
    </source>
</evidence>
<dbReference type="InterPro" id="IPR036390">
    <property type="entry name" value="WH_DNA-bd_sf"/>
</dbReference>
<dbReference type="SUPFAM" id="SSF46785">
    <property type="entry name" value="Winged helix' DNA-binding domain"/>
    <property type="match status" value="1"/>
</dbReference>
<feature type="region of interest" description="Disordered" evidence="1">
    <location>
        <begin position="242"/>
        <end position="262"/>
    </location>
</feature>
<feature type="compositionally biased region" description="Polar residues" evidence="1">
    <location>
        <begin position="1"/>
        <end position="18"/>
    </location>
</feature>
<dbReference type="RefSeq" id="WP_025387725.1">
    <property type="nucleotide sequence ID" value="NZ_CP004350.1"/>
</dbReference>
<accession>A0ABM5PQP7</accession>
<dbReference type="InterPro" id="IPR036388">
    <property type="entry name" value="WH-like_DNA-bd_sf"/>
</dbReference>
<dbReference type="Gene3D" id="1.10.10.10">
    <property type="entry name" value="Winged helix-like DNA-binding domain superfamily/Winged helix DNA-binding domain"/>
    <property type="match status" value="1"/>
</dbReference>
<reference evidence="3" key="1">
    <citation type="submission" date="2013-02" db="EMBL/GenBank/DDBJ databases">
        <title>The complete genome sequence of Corynebacterium casei LMG S-19264 (=DSM 44701).</title>
        <authorList>
            <person name="Ruckert C."/>
            <person name="Albersmeier A."/>
            <person name="Kalinowski J."/>
        </authorList>
    </citation>
    <scope>NUCLEOTIDE SEQUENCE [LARGE SCALE GENOMIC DNA]</scope>
    <source>
        <strain evidence="3">LMG S-19264</strain>
    </source>
</reference>
<dbReference type="GeneID" id="82877878"/>
<evidence type="ECO:0000313" key="3">
    <source>
        <dbReference type="Proteomes" id="UP000019226"/>
    </source>
</evidence>
<dbReference type="Proteomes" id="UP000019226">
    <property type="component" value="Chromosome"/>
</dbReference>
<gene>
    <name evidence="2" type="ORF">CCASEI_08720</name>
</gene>
<proteinExistence type="predicted"/>
<sequence length="262" mass="28339">MNSGAANSSSQVPRSSSDLFPESLGLSPKQRKVLDALHEFPQGAKISEIAKMLDSHVNTVRSHLDELIAKDAVQVMPAPAQGRGRPSFVFHVRAPKTETIAEEYVSLIGVLTSMLVEQETLSNEAYARAIDVGRMWARTMEKKDPAGAAPVDVVSDKDALESLFAKLRDLGFDPSPPAGDLDSEEGSDLDLHACPLTVNGNRPHPFVCAVHEGFLGYLTDADVDPRLRLELHPLSRPGVCSINLSTRRSPEASQPEGTKPAR</sequence>
<evidence type="ECO:0000256" key="1">
    <source>
        <dbReference type="SAM" id="MobiDB-lite"/>
    </source>
</evidence>
<keyword evidence="3" id="KW-1185">Reference proteome</keyword>